<dbReference type="RefSeq" id="WP_310950608.1">
    <property type="nucleotide sequence ID" value="NZ_JAVLUS010000008.1"/>
</dbReference>
<protein>
    <submittedName>
        <fullName evidence="1">Uncharacterized protein</fullName>
    </submittedName>
</protein>
<evidence type="ECO:0000313" key="2">
    <source>
        <dbReference type="Proteomes" id="UP001265083"/>
    </source>
</evidence>
<reference evidence="1 2" key="1">
    <citation type="submission" date="2023-08" db="EMBL/GenBank/DDBJ databases">
        <title>Bioegradation of LLDPE and BLDPE plastic by marine bacteria from coast plastic debris.</title>
        <authorList>
            <person name="Rong Z."/>
        </authorList>
    </citation>
    <scope>NUCLEOTIDE SEQUENCE [LARGE SCALE GENOMIC DNA]</scope>
    <source>
        <strain evidence="1 2">Z-2</strain>
    </source>
</reference>
<name>A0ABU2GSN7_9ACTN</name>
<comment type="caution">
    <text evidence="1">The sequence shown here is derived from an EMBL/GenBank/DDBJ whole genome shotgun (WGS) entry which is preliminary data.</text>
</comment>
<sequence length="89" mass="9673">MYVIVPADQSDPTFADDCAEYPIITVGATWGENIGRYSLPLVYVQATSNGDTYMTLDRAEELCGALQDAICNVRAVLNADHHAVCDCDD</sequence>
<organism evidence="1 2">
    <name type="scientific">Gordonia westfalica</name>
    <dbReference type="NCBI Taxonomy" id="158898"/>
    <lineage>
        <taxon>Bacteria</taxon>
        <taxon>Bacillati</taxon>
        <taxon>Actinomycetota</taxon>
        <taxon>Actinomycetes</taxon>
        <taxon>Mycobacteriales</taxon>
        <taxon>Gordoniaceae</taxon>
        <taxon>Gordonia</taxon>
    </lineage>
</organism>
<keyword evidence="2" id="KW-1185">Reference proteome</keyword>
<evidence type="ECO:0000313" key="1">
    <source>
        <dbReference type="EMBL" id="MDS1114476.1"/>
    </source>
</evidence>
<proteinExistence type="predicted"/>
<dbReference type="Proteomes" id="UP001265083">
    <property type="component" value="Unassembled WGS sequence"/>
</dbReference>
<gene>
    <name evidence="1" type="ORF">RD149_11940</name>
</gene>
<accession>A0ABU2GSN7</accession>
<dbReference type="EMBL" id="JAVLUS010000008">
    <property type="protein sequence ID" value="MDS1114476.1"/>
    <property type="molecule type" value="Genomic_DNA"/>
</dbReference>